<dbReference type="Pfam" id="PF02581">
    <property type="entry name" value="TMP-TENI"/>
    <property type="match status" value="1"/>
</dbReference>
<proteinExistence type="predicted"/>
<dbReference type="InterPro" id="IPR036206">
    <property type="entry name" value="ThiamineP_synth_sf"/>
</dbReference>
<feature type="domain" description="Thiamine phosphate synthase/TenI" evidence="1">
    <location>
        <begin position="28"/>
        <end position="156"/>
    </location>
</feature>
<dbReference type="InterPro" id="IPR022998">
    <property type="entry name" value="ThiamineP_synth_TenI"/>
</dbReference>
<evidence type="ECO:0000313" key="2">
    <source>
        <dbReference type="EMBL" id="MBC4014264.1"/>
    </source>
</evidence>
<keyword evidence="3" id="KW-1185">Reference proteome</keyword>
<dbReference type="Gene3D" id="3.20.20.70">
    <property type="entry name" value="Aldolase class I"/>
    <property type="match status" value="1"/>
</dbReference>
<dbReference type="EMBL" id="JACOMF010000002">
    <property type="protein sequence ID" value="MBC4014264.1"/>
    <property type="molecule type" value="Genomic_DNA"/>
</dbReference>
<comment type="caution">
    <text evidence="2">The sequence shown here is derived from an EMBL/GenBank/DDBJ whole genome shotgun (WGS) entry which is preliminary data.</text>
</comment>
<evidence type="ECO:0000313" key="3">
    <source>
        <dbReference type="Proteomes" id="UP000600101"/>
    </source>
</evidence>
<evidence type="ECO:0000259" key="1">
    <source>
        <dbReference type="Pfam" id="PF02581"/>
    </source>
</evidence>
<gene>
    <name evidence="2" type="ORF">H7965_02925</name>
</gene>
<dbReference type="InterPro" id="IPR013785">
    <property type="entry name" value="Aldolase_TIM"/>
</dbReference>
<name>A0A9X0QUT5_9PROT</name>
<dbReference type="Proteomes" id="UP000600101">
    <property type="component" value="Unassembled WGS sequence"/>
</dbReference>
<dbReference type="AlphaFoldDB" id="A0A9X0QUT5"/>
<reference evidence="2" key="1">
    <citation type="submission" date="2020-08" db="EMBL/GenBank/DDBJ databases">
        <authorList>
            <person name="Hu Y."/>
            <person name="Nguyen S.V."/>
            <person name="Li F."/>
            <person name="Fanning S."/>
        </authorList>
    </citation>
    <scope>NUCLEOTIDE SEQUENCE</scope>
    <source>
        <strain evidence="2">SYSU D8009</strain>
    </source>
</reference>
<sequence length="164" mass="16397">MPDPRAAAARLPPGAAVVARDLAPAVLAGLAAVARRRRLLLLVAGEGRLALRHGAGLLLPDRRPTTGLPAFLAARRRHRLVLLAAAHGRAGLARARRLGADAVLLSPVFPTASHPGAPALGPLRWAALAARGGRPAVALGGVAGGNAGRLPARTAGLAAIGGFA</sequence>
<organism evidence="2 3">
    <name type="scientific">Siccirubricoccus deserti</name>
    <dbReference type="NCBI Taxonomy" id="2013562"/>
    <lineage>
        <taxon>Bacteria</taxon>
        <taxon>Pseudomonadati</taxon>
        <taxon>Pseudomonadota</taxon>
        <taxon>Alphaproteobacteria</taxon>
        <taxon>Acetobacterales</taxon>
        <taxon>Roseomonadaceae</taxon>
        <taxon>Siccirubricoccus</taxon>
    </lineage>
</organism>
<accession>A0A9X0QUT5</accession>
<protein>
    <submittedName>
        <fullName evidence="2">Thiamine phosphate synthase</fullName>
    </submittedName>
</protein>
<dbReference type="SUPFAM" id="SSF51391">
    <property type="entry name" value="Thiamin phosphate synthase"/>
    <property type="match status" value="1"/>
</dbReference>
<dbReference type="GO" id="GO:0009228">
    <property type="term" value="P:thiamine biosynthetic process"/>
    <property type="evidence" value="ECO:0007669"/>
    <property type="project" value="UniProtKB-KW"/>
</dbReference>